<dbReference type="SUPFAM" id="SSF56003">
    <property type="entry name" value="Molybdenum cofactor-binding domain"/>
    <property type="match status" value="1"/>
</dbReference>
<dbReference type="NCBIfam" id="NF041671">
    <property type="entry name" value="peri_hyde_PaoC"/>
    <property type="match status" value="1"/>
</dbReference>
<protein>
    <submittedName>
        <fullName evidence="2">Xanthine dehydrogenase YagR molybdenum-binding subunit</fullName>
        <ecNumber evidence="2">1.17.1.4</ecNumber>
    </submittedName>
</protein>
<dbReference type="InterPro" id="IPR000674">
    <property type="entry name" value="Ald_Oxase/Xan_DH_a/b"/>
</dbReference>
<evidence type="ECO:0000313" key="3">
    <source>
        <dbReference type="Proteomes" id="UP000546200"/>
    </source>
</evidence>
<dbReference type="EMBL" id="JACIJK010000007">
    <property type="protein sequence ID" value="MBB5715692.1"/>
    <property type="molecule type" value="Genomic_DNA"/>
</dbReference>
<sequence length="738" mass="78263">MKFDTPAGTNPIDNKTVVGRPTSRIDGPLKVSGTAPYAYERHDVVPHQAYGVILGAAIAKGRINRIDSAEALRAPGVLAIVTHENAGKLGKGKMNTAKLLAGPEVDHYHQAVAVVVAETFEQARDAATMIRVDYARTKGRFDLMEQKDAPLVGGSSGEGSGAPPIDRTGKFEEAFAAAPVKVDVTYTTPDESHMMMEPHATIAAWEGDSLRLWTSNQMIAWGKGDVARTLGIPADKVRLDSPYVGGGFGGKLFVRADAIMAALGAKAAGRPVKLALARPMIPNNTTHRPATMQRVRLGAGQDGKLTAIAHESLSGDLPGGGPETAVSQTKLLYAGANRLTSMRLAVLDLPEGNAMRAPGEAPGLMALEVAMDELAEKLGMDPVELRIVNDTQVDPEKSGRAFSQRHLIECLRTGADRFGWNRRNSKPGQVRDGRWLVGMGVAAGFRNNLLMKSAARVRLERDGRATVETDMTDIGTGTYTILAQTAAEMLGLPLDAITVRLGDSDFPVSAGSGGQWGGNNSAAGVYAACVKLRGLVAARLGLGDNPEFAGGKVTGGGRSVQLLDAVKAGPITAEDGIEYGDLDKTYQQSTFAAHFVEAGVDAWTGEVRLRRMLAVCDAGRILNPKAARSQVIGAMTMGAGAALMEHLAVDKRFGFFVNHDLAEYEVPVHADIPHQEVVFLDYPDDKSSPLKAKGVGELGLCGVGAAIANAVYNAAGIRVRDYPMTLDLHLDRLPTYRA</sequence>
<keyword evidence="2" id="KW-0560">Oxidoreductase</keyword>
<dbReference type="Proteomes" id="UP000546200">
    <property type="component" value="Unassembled WGS sequence"/>
</dbReference>
<dbReference type="Gene3D" id="3.30.365.10">
    <property type="entry name" value="Aldehyde oxidase/xanthine dehydrogenase, molybdopterin binding domain"/>
    <property type="match status" value="4"/>
</dbReference>
<evidence type="ECO:0000313" key="2">
    <source>
        <dbReference type="EMBL" id="MBB5715692.1"/>
    </source>
</evidence>
<dbReference type="SUPFAM" id="SSF54665">
    <property type="entry name" value="CO dehydrogenase molybdoprotein N-domain-like"/>
    <property type="match status" value="1"/>
</dbReference>
<dbReference type="InterPro" id="IPR049648">
    <property type="entry name" value="PaoC-like"/>
</dbReference>
<dbReference type="InterPro" id="IPR036856">
    <property type="entry name" value="Ald_Oxase/Xan_DH_a/b_sf"/>
</dbReference>
<accession>A0A7W9BEF5</accession>
<dbReference type="RefSeq" id="WP_184058254.1">
    <property type="nucleotide sequence ID" value="NZ_JACIJK010000007.1"/>
</dbReference>
<evidence type="ECO:0000259" key="1">
    <source>
        <dbReference type="SMART" id="SM01008"/>
    </source>
</evidence>
<dbReference type="InterPro" id="IPR046867">
    <property type="entry name" value="AldOxase/xan_DH_MoCoBD2"/>
</dbReference>
<reference evidence="2 3" key="1">
    <citation type="submission" date="2020-08" db="EMBL/GenBank/DDBJ databases">
        <title>Genomic Encyclopedia of Type Strains, Phase IV (KMG-IV): sequencing the most valuable type-strain genomes for metagenomic binning, comparative biology and taxonomic classification.</title>
        <authorList>
            <person name="Goeker M."/>
        </authorList>
    </citation>
    <scope>NUCLEOTIDE SEQUENCE [LARGE SCALE GENOMIC DNA]</scope>
    <source>
        <strain evidence="2 3">DSM 100044</strain>
    </source>
</reference>
<keyword evidence="3" id="KW-1185">Reference proteome</keyword>
<dbReference type="GO" id="GO:0005506">
    <property type="term" value="F:iron ion binding"/>
    <property type="evidence" value="ECO:0007669"/>
    <property type="project" value="InterPro"/>
</dbReference>
<gene>
    <name evidence="2" type="ORF">FHS94_002547</name>
</gene>
<dbReference type="PANTHER" id="PTHR11908:SF123">
    <property type="entry name" value="ALDEHYDE OXIDOREDUCTASE MOLYBDENUM-BINDING SUBUNIT PAOC"/>
    <property type="match status" value="1"/>
</dbReference>
<dbReference type="InterPro" id="IPR037165">
    <property type="entry name" value="AldOxase/xan_DH_Mopterin-bd_sf"/>
</dbReference>
<comment type="caution">
    <text evidence="2">The sequence shown here is derived from an EMBL/GenBank/DDBJ whole genome shotgun (WGS) entry which is preliminary data.</text>
</comment>
<proteinExistence type="predicted"/>
<dbReference type="Gene3D" id="3.90.1170.50">
    <property type="entry name" value="Aldehyde oxidase/xanthine dehydrogenase, a/b hammerhead"/>
    <property type="match status" value="1"/>
</dbReference>
<organism evidence="2 3">
    <name type="scientific">Sphingomonas aerophila</name>
    <dbReference type="NCBI Taxonomy" id="1344948"/>
    <lineage>
        <taxon>Bacteria</taxon>
        <taxon>Pseudomonadati</taxon>
        <taxon>Pseudomonadota</taxon>
        <taxon>Alphaproteobacteria</taxon>
        <taxon>Sphingomonadales</taxon>
        <taxon>Sphingomonadaceae</taxon>
        <taxon>Sphingomonas</taxon>
    </lineage>
</organism>
<dbReference type="InterPro" id="IPR008274">
    <property type="entry name" value="AldOxase/xan_DH_MoCoBD1"/>
</dbReference>
<dbReference type="Pfam" id="PF02738">
    <property type="entry name" value="MoCoBD_1"/>
    <property type="match status" value="1"/>
</dbReference>
<dbReference type="PANTHER" id="PTHR11908">
    <property type="entry name" value="XANTHINE DEHYDROGENASE"/>
    <property type="match status" value="1"/>
</dbReference>
<dbReference type="SMART" id="SM01008">
    <property type="entry name" value="Ald_Xan_dh_C"/>
    <property type="match status" value="1"/>
</dbReference>
<dbReference type="InterPro" id="IPR016208">
    <property type="entry name" value="Ald_Oxase/xanthine_DH-like"/>
</dbReference>
<name>A0A7W9BEF5_9SPHN</name>
<dbReference type="EC" id="1.17.1.4" evidence="2"/>
<dbReference type="GO" id="GO:0004854">
    <property type="term" value="F:xanthine dehydrogenase activity"/>
    <property type="evidence" value="ECO:0007669"/>
    <property type="project" value="UniProtKB-EC"/>
</dbReference>
<feature type="domain" description="Aldehyde oxidase/xanthine dehydrogenase a/b hammerhead" evidence="1">
    <location>
        <begin position="32"/>
        <end position="138"/>
    </location>
</feature>
<dbReference type="Pfam" id="PF20256">
    <property type="entry name" value="MoCoBD_2"/>
    <property type="match status" value="1"/>
</dbReference>
<dbReference type="Pfam" id="PF01315">
    <property type="entry name" value="Ald_Xan_dh_C"/>
    <property type="match status" value="1"/>
</dbReference>
<dbReference type="AlphaFoldDB" id="A0A7W9BEF5"/>